<dbReference type="EMBL" id="LZLC01000160">
    <property type="protein sequence ID" value="OBJ40289.1"/>
    <property type="molecule type" value="Genomic_DNA"/>
</dbReference>
<proteinExistence type="predicted"/>
<sequence length="59" mass="6317">MPNGATLWCQGGMGNLAMIPYCDGTKYPDGSFWHQTASSPFGFGGPGSLPWTEPELVRP</sequence>
<organism evidence="1 2">
    <name type="scientific">Mycolicibacterium mucogenicum</name>
    <name type="common">Mycobacterium mucogenicum</name>
    <dbReference type="NCBI Taxonomy" id="56689"/>
    <lineage>
        <taxon>Bacteria</taxon>
        <taxon>Bacillati</taxon>
        <taxon>Actinomycetota</taxon>
        <taxon>Actinomycetes</taxon>
        <taxon>Mycobacteriales</taxon>
        <taxon>Mycobacteriaceae</taxon>
        <taxon>Mycolicibacterium</taxon>
    </lineage>
</organism>
<accession>A0A1A3GY77</accession>
<evidence type="ECO:0000313" key="2">
    <source>
        <dbReference type="Proteomes" id="UP000093898"/>
    </source>
</evidence>
<dbReference type="AlphaFoldDB" id="A0A1A3GY77"/>
<name>A0A1A3GY77_MYCMU</name>
<gene>
    <name evidence="1" type="ORF">A5630_25395</name>
</gene>
<protein>
    <submittedName>
        <fullName evidence="1">Uncharacterized protein</fullName>
    </submittedName>
</protein>
<reference evidence="1 2" key="1">
    <citation type="submission" date="2016-06" db="EMBL/GenBank/DDBJ databases">
        <authorList>
            <person name="Kjaerup R.B."/>
            <person name="Dalgaard T.S."/>
            <person name="Juul-Madsen H.R."/>
        </authorList>
    </citation>
    <scope>NUCLEOTIDE SEQUENCE [LARGE SCALE GENOMIC DNA]</scope>
    <source>
        <strain evidence="1 2">1127319.6</strain>
    </source>
</reference>
<evidence type="ECO:0000313" key="1">
    <source>
        <dbReference type="EMBL" id="OBJ40289.1"/>
    </source>
</evidence>
<dbReference type="Proteomes" id="UP000093898">
    <property type="component" value="Unassembled WGS sequence"/>
</dbReference>
<comment type="caution">
    <text evidence="1">The sequence shown here is derived from an EMBL/GenBank/DDBJ whole genome shotgun (WGS) entry which is preliminary data.</text>
</comment>